<dbReference type="AlphaFoldDB" id="A0A4Y8TYN7"/>
<dbReference type="EMBL" id="SPDS01000001">
    <property type="protein sequence ID" value="TFH57306.1"/>
    <property type="molecule type" value="Genomic_DNA"/>
</dbReference>
<accession>A0A4Y8TYN7</accession>
<reference evidence="1 2" key="1">
    <citation type="submission" date="2019-03" db="EMBL/GenBank/DDBJ databases">
        <title>Glutamicibacter sp. LJH19 genome.</title>
        <authorList>
            <person name="Sinai Borker S."/>
            <person name="Kumar R."/>
        </authorList>
    </citation>
    <scope>NUCLEOTIDE SEQUENCE [LARGE SCALE GENOMIC DNA]</scope>
    <source>
        <strain evidence="1 2">LJH19</strain>
    </source>
</reference>
<organism evidence="1 2">
    <name type="scientific">Glutamicibacter arilaitensis</name>
    <dbReference type="NCBI Taxonomy" id="256701"/>
    <lineage>
        <taxon>Bacteria</taxon>
        <taxon>Bacillati</taxon>
        <taxon>Actinomycetota</taxon>
        <taxon>Actinomycetes</taxon>
        <taxon>Micrococcales</taxon>
        <taxon>Micrococcaceae</taxon>
        <taxon>Glutamicibacter</taxon>
    </lineage>
</organism>
<evidence type="ECO:0000313" key="2">
    <source>
        <dbReference type="Proteomes" id="UP000297638"/>
    </source>
</evidence>
<name>A0A4Y8TYN7_9MICC</name>
<proteinExistence type="predicted"/>
<sequence length="179" mass="19772">MDEWASALEAKSDQINAIDLIGGPQTFTIESVSHGTPEQPMNIHLVESPDKAYRPSRTMRRFMAKTWGWPPTTWAGKRLTVYRNPKTRFGKDEVGGIEISHVSDISAPMTFVLPGAKGARPKSWTAQPLVESVPEVPSDVIETATKAHAEGNLEAYKQWLVENNAPQHIIQAVNEIGSK</sequence>
<comment type="caution">
    <text evidence="1">The sequence shown here is derived from an EMBL/GenBank/DDBJ whole genome shotgun (WGS) entry which is preliminary data.</text>
</comment>
<protein>
    <submittedName>
        <fullName evidence="1">Uncharacterized protein</fullName>
    </submittedName>
</protein>
<dbReference type="Proteomes" id="UP000297638">
    <property type="component" value="Unassembled WGS sequence"/>
</dbReference>
<dbReference type="RefSeq" id="WP_134780243.1">
    <property type="nucleotide sequence ID" value="NZ_SPDS01000001.1"/>
</dbReference>
<evidence type="ECO:0000313" key="1">
    <source>
        <dbReference type="EMBL" id="TFH57306.1"/>
    </source>
</evidence>
<gene>
    <name evidence="1" type="ORF">EXY26_10010</name>
</gene>